<organism evidence="1 2">
    <name type="scientific">Pleurotus eryngii</name>
    <name type="common">Boletus of the steppes</name>
    <dbReference type="NCBI Taxonomy" id="5323"/>
    <lineage>
        <taxon>Eukaryota</taxon>
        <taxon>Fungi</taxon>
        <taxon>Dikarya</taxon>
        <taxon>Basidiomycota</taxon>
        <taxon>Agaricomycotina</taxon>
        <taxon>Agaricomycetes</taxon>
        <taxon>Agaricomycetidae</taxon>
        <taxon>Agaricales</taxon>
        <taxon>Pleurotineae</taxon>
        <taxon>Pleurotaceae</taxon>
        <taxon>Pleurotus</taxon>
    </lineage>
</organism>
<evidence type="ECO:0000313" key="2">
    <source>
        <dbReference type="Proteomes" id="UP000807025"/>
    </source>
</evidence>
<keyword evidence="2" id="KW-1185">Reference proteome</keyword>
<accession>A0A9P6DEH0</accession>
<protein>
    <submittedName>
        <fullName evidence="1">Uncharacterized protein</fullName>
    </submittedName>
</protein>
<sequence>MQLDVESSTPVIVAIYSKLPDPAHSSCEFILSTRRSSSYARVRVWANRAEDRRDSVTPFFDFKVIGPILDLQVEESVLILFPPTSVPPMLYFSSDADSFNDDIFNLPRQRILRQLTNVNEVHADRLIDLVLIMCDTPTKRGQNTTSLPSWTKMVLHDMLD</sequence>
<dbReference type="EMBL" id="MU154577">
    <property type="protein sequence ID" value="KAF9494049.1"/>
    <property type="molecule type" value="Genomic_DNA"/>
</dbReference>
<proteinExistence type="predicted"/>
<dbReference type="OrthoDB" id="10433387at2759"/>
<evidence type="ECO:0000313" key="1">
    <source>
        <dbReference type="EMBL" id="KAF9494049.1"/>
    </source>
</evidence>
<dbReference type="AlphaFoldDB" id="A0A9P6DEH0"/>
<gene>
    <name evidence="1" type="ORF">BDN71DRAFT_1507947</name>
</gene>
<reference evidence="1" key="1">
    <citation type="submission" date="2020-11" db="EMBL/GenBank/DDBJ databases">
        <authorList>
            <consortium name="DOE Joint Genome Institute"/>
            <person name="Ahrendt S."/>
            <person name="Riley R."/>
            <person name="Andreopoulos W."/>
            <person name="Labutti K."/>
            <person name="Pangilinan J."/>
            <person name="Ruiz-Duenas F.J."/>
            <person name="Barrasa J.M."/>
            <person name="Sanchez-Garcia M."/>
            <person name="Camarero S."/>
            <person name="Miyauchi S."/>
            <person name="Serrano A."/>
            <person name="Linde D."/>
            <person name="Babiker R."/>
            <person name="Drula E."/>
            <person name="Ayuso-Fernandez I."/>
            <person name="Pacheco R."/>
            <person name="Padilla G."/>
            <person name="Ferreira P."/>
            <person name="Barriuso J."/>
            <person name="Kellner H."/>
            <person name="Castanera R."/>
            <person name="Alfaro M."/>
            <person name="Ramirez L."/>
            <person name="Pisabarro A.G."/>
            <person name="Kuo A."/>
            <person name="Tritt A."/>
            <person name="Lipzen A."/>
            <person name="He G."/>
            <person name="Yan M."/>
            <person name="Ng V."/>
            <person name="Cullen D."/>
            <person name="Martin F."/>
            <person name="Rosso M.-N."/>
            <person name="Henrissat B."/>
            <person name="Hibbett D."/>
            <person name="Martinez A.T."/>
            <person name="Grigoriev I.V."/>
        </authorList>
    </citation>
    <scope>NUCLEOTIDE SEQUENCE</scope>
    <source>
        <strain evidence="1">ATCC 90797</strain>
    </source>
</reference>
<name>A0A9P6DEH0_PLEER</name>
<dbReference type="Proteomes" id="UP000807025">
    <property type="component" value="Unassembled WGS sequence"/>
</dbReference>
<comment type="caution">
    <text evidence="1">The sequence shown here is derived from an EMBL/GenBank/DDBJ whole genome shotgun (WGS) entry which is preliminary data.</text>
</comment>